<dbReference type="SUPFAM" id="SSF55874">
    <property type="entry name" value="ATPase domain of HSP90 chaperone/DNA topoisomerase II/histidine kinase"/>
    <property type="match status" value="1"/>
</dbReference>
<comment type="catalytic activity">
    <reaction evidence="1">
        <text>ATP + protein L-histidine = ADP + protein N-phospho-L-histidine.</text>
        <dbReference type="EC" id="2.7.13.3"/>
    </reaction>
</comment>
<dbReference type="PROSITE" id="PS51833">
    <property type="entry name" value="HDOD"/>
    <property type="match status" value="1"/>
</dbReference>
<dbReference type="Gene3D" id="1.10.3210.10">
    <property type="entry name" value="Hypothetical protein af1432"/>
    <property type="match status" value="1"/>
</dbReference>
<evidence type="ECO:0000259" key="4">
    <source>
        <dbReference type="PROSITE" id="PS50109"/>
    </source>
</evidence>
<keyword evidence="7" id="KW-1185">Reference proteome</keyword>
<comment type="caution">
    <text evidence="6">The sequence shown here is derived from an EMBL/GenBank/DDBJ whole genome shotgun (WGS) entry which is preliminary data.</text>
</comment>
<organism evidence="6 7">
    <name type="scientific">Pelovirga terrestris</name>
    <dbReference type="NCBI Taxonomy" id="2771352"/>
    <lineage>
        <taxon>Bacteria</taxon>
        <taxon>Pseudomonadati</taxon>
        <taxon>Thermodesulfobacteriota</taxon>
        <taxon>Desulfuromonadia</taxon>
        <taxon>Geobacterales</taxon>
        <taxon>Geobacteraceae</taxon>
        <taxon>Pelovirga</taxon>
    </lineage>
</organism>
<dbReference type="PROSITE" id="PS50109">
    <property type="entry name" value="HIS_KIN"/>
    <property type="match status" value="1"/>
</dbReference>
<sequence length="694" mass="76813">MNLTCSDNKSYNISNLPTVPHLLVELLNLCHQEDVSFDKFAEMIGKDTGLTSRVMHIANTPAFRQWKDVSDLRRFLIVLGMHNLKTIVTTSAIEQFFYQFSSAFNHQLRQIWVRSICCANLCERLARLLNYHKPGEAFFAGLLHQSGMLILMMNDCDNYLQLLDSYYETPYSFCEQERALLQIDHCELGALLAQSWKLDSFIADAIQFQRAPVEELRSAPTLIKILAVAARFTGSRKPDDNPTALAIATELLGLTSETSLTCLQESLNISIAMLTALRIPNAASLINHQRESGQLPEDEHSAPQLRAAVRRIALSQAGAPGTSKDLITFAKQVRISICSVFPLQQLLLLSYDEKNNLLIPINDLELHQLDDLLWEDSDKKSRVVAALNSASEKTLTTNGATIADRQLLRLLDSSTASLIPLVYRNKKIGLIALGLGGEQSPLAVKDKALLSLFCEEIARRYATLNNTLDNSLGMGANRFRQLVHEISNPLSIINNYLYVLGKKLHHEDTAQEDLRTISEEIDRIGRILLHAGESSSGAKRSQDITNINELISDLDRILNNSLYSSGQIQSVLHLDKKLPPVRCSSDKLKQILINLLKNAAEALDCGGTIQVSTRDNIFQDQQRYIEITIKDNGPGIAPAVLQGLFSPVTSTKEGHSGLGLTVVNNLIKDLGGSISCFSSATGTEFKILLPRATG</sequence>
<dbReference type="Pfam" id="PF02518">
    <property type="entry name" value="HATPase_c"/>
    <property type="match status" value="1"/>
</dbReference>
<dbReference type="Pfam" id="PF08668">
    <property type="entry name" value="HDOD"/>
    <property type="match status" value="1"/>
</dbReference>
<dbReference type="RefSeq" id="WP_191154469.1">
    <property type="nucleotide sequence ID" value="NZ_JACWUN010000005.1"/>
</dbReference>
<name>A0A8J6QR87_9BACT</name>
<dbReference type="PANTHER" id="PTHR33525:SF3">
    <property type="entry name" value="RIBONUCLEASE Y"/>
    <property type="match status" value="1"/>
</dbReference>
<dbReference type="InterPro" id="IPR003661">
    <property type="entry name" value="HisK_dim/P_dom"/>
</dbReference>
<protein>
    <recommendedName>
        <fullName evidence="2">histidine kinase</fullName>
        <ecNumber evidence="2">2.7.13.3</ecNumber>
    </recommendedName>
</protein>
<gene>
    <name evidence="6" type="ORF">ICT70_05870</name>
</gene>
<dbReference type="CDD" id="cd00082">
    <property type="entry name" value="HisKA"/>
    <property type="match status" value="1"/>
</dbReference>
<dbReference type="Gene3D" id="1.10.287.130">
    <property type="match status" value="1"/>
</dbReference>
<dbReference type="InterPro" id="IPR013976">
    <property type="entry name" value="HDOD"/>
</dbReference>
<dbReference type="PRINTS" id="PR00344">
    <property type="entry name" value="BCTRLSENSOR"/>
</dbReference>
<dbReference type="EMBL" id="JACWUN010000005">
    <property type="protein sequence ID" value="MBD1400195.1"/>
    <property type="molecule type" value="Genomic_DNA"/>
</dbReference>
<dbReference type="InterPro" id="IPR052340">
    <property type="entry name" value="RNase_Y/CdgJ"/>
</dbReference>
<feature type="domain" description="HDOD" evidence="5">
    <location>
        <begin position="16"/>
        <end position="212"/>
    </location>
</feature>
<dbReference type="InterPro" id="IPR004358">
    <property type="entry name" value="Sig_transdc_His_kin-like_C"/>
</dbReference>
<dbReference type="InterPro" id="IPR005467">
    <property type="entry name" value="His_kinase_dom"/>
</dbReference>
<dbReference type="AlphaFoldDB" id="A0A8J6QR87"/>
<dbReference type="InterPro" id="IPR036890">
    <property type="entry name" value="HATPase_C_sf"/>
</dbReference>
<evidence type="ECO:0000313" key="7">
    <source>
        <dbReference type="Proteomes" id="UP000632828"/>
    </source>
</evidence>
<dbReference type="Proteomes" id="UP000632828">
    <property type="component" value="Unassembled WGS sequence"/>
</dbReference>
<dbReference type="GO" id="GO:0000155">
    <property type="term" value="F:phosphorelay sensor kinase activity"/>
    <property type="evidence" value="ECO:0007669"/>
    <property type="project" value="InterPro"/>
</dbReference>
<evidence type="ECO:0000256" key="1">
    <source>
        <dbReference type="ARBA" id="ARBA00000085"/>
    </source>
</evidence>
<dbReference type="SMART" id="SM00387">
    <property type="entry name" value="HATPase_c"/>
    <property type="match status" value="1"/>
</dbReference>
<dbReference type="Gene3D" id="3.30.565.10">
    <property type="entry name" value="Histidine kinase-like ATPase, C-terminal domain"/>
    <property type="match status" value="1"/>
</dbReference>
<dbReference type="EC" id="2.7.13.3" evidence="2"/>
<dbReference type="SUPFAM" id="SSF109604">
    <property type="entry name" value="HD-domain/PDEase-like"/>
    <property type="match status" value="1"/>
</dbReference>
<evidence type="ECO:0000256" key="3">
    <source>
        <dbReference type="ARBA" id="ARBA00022553"/>
    </source>
</evidence>
<dbReference type="PANTHER" id="PTHR33525">
    <property type="match status" value="1"/>
</dbReference>
<feature type="domain" description="Histidine kinase" evidence="4">
    <location>
        <begin position="481"/>
        <end position="693"/>
    </location>
</feature>
<evidence type="ECO:0000256" key="2">
    <source>
        <dbReference type="ARBA" id="ARBA00012438"/>
    </source>
</evidence>
<keyword evidence="3" id="KW-0597">Phosphoprotein</keyword>
<reference evidence="6" key="1">
    <citation type="submission" date="2020-09" db="EMBL/GenBank/DDBJ databases">
        <title>Pelobacter alkaliphilus sp. nov., a novel anaerobic arsenate-reducing bacterium from terrestrial mud volcano.</title>
        <authorList>
            <person name="Khomyakova M.A."/>
            <person name="Merkel A.Y."/>
            <person name="Slobodkin A.I."/>
        </authorList>
    </citation>
    <scope>NUCLEOTIDE SEQUENCE</scope>
    <source>
        <strain evidence="6">M08fum</strain>
    </source>
</reference>
<evidence type="ECO:0000259" key="5">
    <source>
        <dbReference type="PROSITE" id="PS51833"/>
    </source>
</evidence>
<evidence type="ECO:0000313" key="6">
    <source>
        <dbReference type="EMBL" id="MBD1400195.1"/>
    </source>
</evidence>
<accession>A0A8J6QR87</accession>
<dbReference type="InterPro" id="IPR003594">
    <property type="entry name" value="HATPase_dom"/>
</dbReference>
<proteinExistence type="predicted"/>